<dbReference type="Proteomes" id="UP001234581">
    <property type="component" value="Unassembled WGS sequence"/>
</dbReference>
<evidence type="ECO:0000256" key="6">
    <source>
        <dbReference type="SAM" id="Phobius"/>
    </source>
</evidence>
<dbReference type="Pfam" id="PF07690">
    <property type="entry name" value="MFS_1"/>
    <property type="match status" value="1"/>
</dbReference>
<evidence type="ECO:0000313" key="7">
    <source>
        <dbReference type="EMBL" id="KAJ8655475.1"/>
    </source>
</evidence>
<evidence type="ECO:0000313" key="8">
    <source>
        <dbReference type="Proteomes" id="UP001234581"/>
    </source>
</evidence>
<dbReference type="RefSeq" id="XP_058340388.1">
    <property type="nucleotide sequence ID" value="XM_058488762.1"/>
</dbReference>
<dbReference type="InterPro" id="IPR011701">
    <property type="entry name" value="MFS"/>
</dbReference>
<keyword evidence="5 6" id="KW-0472">Membrane</keyword>
<feature type="transmembrane region" description="Helical" evidence="6">
    <location>
        <begin position="385"/>
        <end position="409"/>
    </location>
</feature>
<dbReference type="PANTHER" id="PTHR43791">
    <property type="entry name" value="PERMEASE-RELATED"/>
    <property type="match status" value="1"/>
</dbReference>
<comment type="caution">
    <text evidence="7">The sequence shown here is derived from an EMBL/GenBank/DDBJ whole genome shotgun (WGS) entry which is preliminary data.</text>
</comment>
<dbReference type="GO" id="GO:0016020">
    <property type="term" value="C:membrane"/>
    <property type="evidence" value="ECO:0007669"/>
    <property type="project" value="UniProtKB-SubCell"/>
</dbReference>
<dbReference type="PANTHER" id="PTHR43791:SF36">
    <property type="entry name" value="TRANSPORTER, PUTATIVE (AFU_ORTHOLOGUE AFUA_6G08340)-RELATED"/>
    <property type="match status" value="1"/>
</dbReference>
<dbReference type="FunFam" id="1.20.1250.20:FF:000057">
    <property type="entry name" value="MFS general substrate transporter"/>
    <property type="match status" value="1"/>
</dbReference>
<evidence type="ECO:0000256" key="3">
    <source>
        <dbReference type="ARBA" id="ARBA00022692"/>
    </source>
</evidence>
<organism evidence="7 8">
    <name type="scientific">Lichtheimia ornata</name>
    <dbReference type="NCBI Taxonomy" id="688661"/>
    <lineage>
        <taxon>Eukaryota</taxon>
        <taxon>Fungi</taxon>
        <taxon>Fungi incertae sedis</taxon>
        <taxon>Mucoromycota</taxon>
        <taxon>Mucoromycotina</taxon>
        <taxon>Mucoromycetes</taxon>
        <taxon>Mucorales</taxon>
        <taxon>Lichtheimiaceae</taxon>
        <taxon>Lichtheimia</taxon>
    </lineage>
</organism>
<gene>
    <name evidence="7" type="ORF">O0I10_008761</name>
</gene>
<keyword evidence="3 6" id="KW-0812">Transmembrane</keyword>
<evidence type="ECO:0000256" key="4">
    <source>
        <dbReference type="ARBA" id="ARBA00022989"/>
    </source>
</evidence>
<feature type="transmembrane region" description="Helical" evidence="6">
    <location>
        <begin position="421"/>
        <end position="440"/>
    </location>
</feature>
<feature type="transmembrane region" description="Helical" evidence="6">
    <location>
        <begin position="337"/>
        <end position="354"/>
    </location>
</feature>
<feature type="transmembrane region" description="Helical" evidence="6">
    <location>
        <begin position="452"/>
        <end position="474"/>
    </location>
</feature>
<keyword evidence="8" id="KW-1185">Reference proteome</keyword>
<evidence type="ECO:0000256" key="2">
    <source>
        <dbReference type="ARBA" id="ARBA00022448"/>
    </source>
</evidence>
<dbReference type="GeneID" id="83216168"/>
<feature type="transmembrane region" description="Helical" evidence="6">
    <location>
        <begin position="298"/>
        <end position="317"/>
    </location>
</feature>
<name>A0AAD7XUZ4_9FUNG</name>
<dbReference type="InterPro" id="IPR036259">
    <property type="entry name" value="MFS_trans_sf"/>
</dbReference>
<keyword evidence="4 6" id="KW-1133">Transmembrane helix</keyword>
<feature type="transmembrane region" description="Helical" evidence="6">
    <location>
        <begin position="163"/>
        <end position="183"/>
    </location>
</feature>
<evidence type="ECO:0000256" key="5">
    <source>
        <dbReference type="ARBA" id="ARBA00023136"/>
    </source>
</evidence>
<proteinExistence type="predicted"/>
<feature type="transmembrane region" description="Helical" evidence="6">
    <location>
        <begin position="227"/>
        <end position="249"/>
    </location>
</feature>
<reference evidence="7 8" key="1">
    <citation type="submission" date="2023-03" db="EMBL/GenBank/DDBJ databases">
        <title>Genome sequence of Lichtheimia ornata CBS 291.66.</title>
        <authorList>
            <person name="Mohabir J.T."/>
            <person name="Shea T.P."/>
            <person name="Kurbessoian T."/>
            <person name="Berby B."/>
            <person name="Fontaine J."/>
            <person name="Livny J."/>
            <person name="Gnirke A."/>
            <person name="Stajich J.E."/>
            <person name="Cuomo C.A."/>
        </authorList>
    </citation>
    <scope>NUCLEOTIDE SEQUENCE [LARGE SCALE GENOMIC DNA]</scope>
    <source>
        <strain evidence="7">CBS 291.66</strain>
    </source>
</reference>
<dbReference type="Gene3D" id="1.20.1250.20">
    <property type="entry name" value="MFS general substrate transporter like domains"/>
    <property type="match status" value="3"/>
</dbReference>
<comment type="subcellular location">
    <subcellularLocation>
        <location evidence="1">Membrane</location>
        <topology evidence="1">Multi-pass membrane protein</topology>
    </subcellularLocation>
</comment>
<dbReference type="EMBL" id="JARTCD010000048">
    <property type="protein sequence ID" value="KAJ8655475.1"/>
    <property type="molecule type" value="Genomic_DNA"/>
</dbReference>
<evidence type="ECO:0000256" key="1">
    <source>
        <dbReference type="ARBA" id="ARBA00004141"/>
    </source>
</evidence>
<feature type="transmembrane region" description="Helical" evidence="6">
    <location>
        <begin position="195"/>
        <end position="215"/>
    </location>
</feature>
<keyword evidence="2" id="KW-0813">Transport</keyword>
<dbReference type="AlphaFoldDB" id="A0AAD7XUZ4"/>
<dbReference type="GO" id="GO:0022857">
    <property type="term" value="F:transmembrane transporter activity"/>
    <property type="evidence" value="ECO:0007669"/>
    <property type="project" value="InterPro"/>
</dbReference>
<accession>A0AAD7XUZ4</accession>
<dbReference type="SUPFAM" id="SSF103473">
    <property type="entry name" value="MFS general substrate transporter"/>
    <property type="match status" value="1"/>
</dbReference>
<feature type="transmembrane region" description="Helical" evidence="6">
    <location>
        <begin position="361"/>
        <end position="379"/>
    </location>
</feature>
<sequence length="507" mass="57167">MVTAPLISNEQVQSFIDVNSGTPLKRQLPTYLALHNSDTASISKHDDNANLERRLLRKLDCTLMPVLSLLYLFSFLDRGNIGNARLGSLEKDLNLQGDDFYNALSIFYIGYVLFQIPANIALKLQVVTFHCNWNLHNFLGATYMERHSIAATFNLSGLLAARFFLGCWEAGVAPSIPLLLSFWYQRNEMAGRISIFFGSSTLAGAFGGIFAWVIIGHMDGIQGLASWRWLFLVEGLPTVLLGILCLMFLPNYPDTANTRWWLTPEEKELAIRRVPVASDDATFSKKQFVAVFKDYQNAFYTLIYISVLVCISSYSTFLPTIIRDMGVQSLQAQLLTIPPYIVACCCLFAVAWYSDHVQQRGLPALLCFMITIIGYVFLLVGEHLGLRYCGAIFVASGVYSAVPVMLSWINNNNHGHTKRGVSLGLMNGVAQCFGILGSHIYRNEDAPFYRPGHAICLAFTVFAFIMSAILRFLLQRENRRRDKLQQDHHATYDVELYDRHPAFRYIP</sequence>
<protein>
    <submittedName>
        <fullName evidence="7">Uncharacterized protein</fullName>
    </submittedName>
</protein>
<dbReference type="FunFam" id="1.20.1250.20:FF:000013">
    <property type="entry name" value="MFS general substrate transporter"/>
    <property type="match status" value="1"/>
</dbReference>